<gene>
    <name evidence="4" type="primary">11409823</name>
    <name evidence="2" type="ordered locus">MTR_8g055860</name>
    <name evidence="3" type="ORF">MtrunA17_Chr8g0361811</name>
</gene>
<evidence type="ECO:0000313" key="6">
    <source>
        <dbReference type="Proteomes" id="UP000265566"/>
    </source>
</evidence>
<reference evidence="2 5" key="1">
    <citation type="journal article" date="2011" name="Nature">
        <title>The Medicago genome provides insight into the evolution of rhizobial symbioses.</title>
        <authorList>
            <person name="Young N.D."/>
            <person name="Debelle F."/>
            <person name="Oldroyd G.E."/>
            <person name="Geurts R."/>
            <person name="Cannon S.B."/>
            <person name="Udvardi M.K."/>
            <person name="Benedito V.A."/>
            <person name="Mayer K.F."/>
            <person name="Gouzy J."/>
            <person name="Schoof H."/>
            <person name="Van de Peer Y."/>
            <person name="Proost S."/>
            <person name="Cook D.R."/>
            <person name="Meyers B.C."/>
            <person name="Spannagl M."/>
            <person name="Cheung F."/>
            <person name="De Mita S."/>
            <person name="Krishnakumar V."/>
            <person name="Gundlach H."/>
            <person name="Zhou S."/>
            <person name="Mudge J."/>
            <person name="Bharti A.K."/>
            <person name="Murray J.D."/>
            <person name="Naoumkina M.A."/>
            <person name="Rosen B."/>
            <person name="Silverstein K.A."/>
            <person name="Tang H."/>
            <person name="Rombauts S."/>
            <person name="Zhao P.X."/>
            <person name="Zhou P."/>
            <person name="Barbe V."/>
            <person name="Bardou P."/>
            <person name="Bechner M."/>
            <person name="Bellec A."/>
            <person name="Berger A."/>
            <person name="Berges H."/>
            <person name="Bidwell S."/>
            <person name="Bisseling T."/>
            <person name="Choisne N."/>
            <person name="Couloux A."/>
            <person name="Denny R."/>
            <person name="Deshpande S."/>
            <person name="Dai X."/>
            <person name="Doyle J.J."/>
            <person name="Dudez A.M."/>
            <person name="Farmer A.D."/>
            <person name="Fouteau S."/>
            <person name="Franken C."/>
            <person name="Gibelin C."/>
            <person name="Gish J."/>
            <person name="Goldstein S."/>
            <person name="Gonzalez A.J."/>
            <person name="Green P.J."/>
            <person name="Hallab A."/>
            <person name="Hartog M."/>
            <person name="Hua A."/>
            <person name="Humphray S.J."/>
            <person name="Jeong D.H."/>
            <person name="Jing Y."/>
            <person name="Jocker A."/>
            <person name="Kenton S.M."/>
            <person name="Kim D.J."/>
            <person name="Klee K."/>
            <person name="Lai H."/>
            <person name="Lang C."/>
            <person name="Lin S."/>
            <person name="Macmil S.L."/>
            <person name="Magdelenat G."/>
            <person name="Matthews L."/>
            <person name="McCorrison J."/>
            <person name="Monaghan E.L."/>
            <person name="Mun J.H."/>
            <person name="Najar F.Z."/>
            <person name="Nicholson C."/>
            <person name="Noirot C."/>
            <person name="O'Bleness M."/>
            <person name="Paule C.R."/>
            <person name="Poulain J."/>
            <person name="Prion F."/>
            <person name="Qin B."/>
            <person name="Qu C."/>
            <person name="Retzel E.F."/>
            <person name="Riddle C."/>
            <person name="Sallet E."/>
            <person name="Samain S."/>
            <person name="Samson N."/>
            <person name="Sanders I."/>
            <person name="Saurat O."/>
            <person name="Scarpelli C."/>
            <person name="Schiex T."/>
            <person name="Segurens B."/>
            <person name="Severin A.J."/>
            <person name="Sherrier D.J."/>
            <person name="Shi R."/>
            <person name="Sims S."/>
            <person name="Singer S.R."/>
            <person name="Sinharoy S."/>
            <person name="Sterck L."/>
            <person name="Viollet A."/>
            <person name="Wang B.B."/>
            <person name="Wang K."/>
            <person name="Wang M."/>
            <person name="Wang X."/>
            <person name="Warfsmann J."/>
            <person name="Weissenbach J."/>
            <person name="White D.D."/>
            <person name="White J.D."/>
            <person name="Wiley G.B."/>
            <person name="Wincker P."/>
            <person name="Xing Y."/>
            <person name="Yang L."/>
            <person name="Yao Z."/>
            <person name="Ying F."/>
            <person name="Zhai J."/>
            <person name="Zhou L."/>
            <person name="Zuber A."/>
            <person name="Denarie J."/>
            <person name="Dixon R.A."/>
            <person name="May G.D."/>
            <person name="Schwartz D.C."/>
            <person name="Rogers J."/>
            <person name="Quetier F."/>
            <person name="Town C.D."/>
            <person name="Roe B.A."/>
        </authorList>
    </citation>
    <scope>NUCLEOTIDE SEQUENCE [LARGE SCALE GENOMIC DNA]</scope>
    <source>
        <strain evidence="2">A17</strain>
        <strain evidence="4 5">cv. Jemalong A17</strain>
    </source>
</reference>
<dbReference type="HOGENOM" id="CLU_048817_1_0_1"/>
<dbReference type="PANTHER" id="PTHR33781:SF17">
    <property type="entry name" value="KINASE SUBSTRATE PROTEIN, PUTATIVE-RELATED"/>
    <property type="match status" value="1"/>
</dbReference>
<name>G7LA55_MEDTR</name>
<evidence type="ECO:0000313" key="3">
    <source>
        <dbReference type="EMBL" id="RHN41047.1"/>
    </source>
</evidence>
<proteinExistence type="predicted"/>
<dbReference type="eggNOG" id="ENOG502QSBI">
    <property type="taxonomic scope" value="Eukaryota"/>
</dbReference>
<dbReference type="EMBL" id="CM001224">
    <property type="protein sequence ID" value="AET02837.1"/>
    <property type="molecule type" value="Genomic_DNA"/>
</dbReference>
<dbReference type="EMBL" id="PSQE01000008">
    <property type="protein sequence ID" value="RHN41047.1"/>
    <property type="molecule type" value="Genomic_DNA"/>
</dbReference>
<organism evidence="2 5">
    <name type="scientific">Medicago truncatula</name>
    <name type="common">Barrel medic</name>
    <name type="synonym">Medicago tribuloides</name>
    <dbReference type="NCBI Taxonomy" id="3880"/>
    <lineage>
        <taxon>Eukaryota</taxon>
        <taxon>Viridiplantae</taxon>
        <taxon>Streptophyta</taxon>
        <taxon>Embryophyta</taxon>
        <taxon>Tracheophyta</taxon>
        <taxon>Spermatophyta</taxon>
        <taxon>Magnoliopsida</taxon>
        <taxon>eudicotyledons</taxon>
        <taxon>Gunneridae</taxon>
        <taxon>Pentapetalae</taxon>
        <taxon>rosids</taxon>
        <taxon>fabids</taxon>
        <taxon>Fabales</taxon>
        <taxon>Fabaceae</taxon>
        <taxon>Papilionoideae</taxon>
        <taxon>50 kb inversion clade</taxon>
        <taxon>NPAAA clade</taxon>
        <taxon>Hologalegina</taxon>
        <taxon>IRL clade</taxon>
        <taxon>Trifolieae</taxon>
        <taxon>Medicago</taxon>
    </lineage>
</organism>
<dbReference type="PANTHER" id="PTHR33781">
    <property type="entry name" value="PROTEIN PHYTOCHROME KINASE SUBSTRATE 1-RELATED"/>
    <property type="match status" value="1"/>
</dbReference>
<reference evidence="4" key="3">
    <citation type="submission" date="2015-04" db="UniProtKB">
        <authorList>
            <consortium name="EnsemblPlants"/>
        </authorList>
    </citation>
    <scope>IDENTIFICATION</scope>
    <source>
        <strain evidence="4">cv. Jemalong A17</strain>
    </source>
</reference>
<reference evidence="2 5" key="2">
    <citation type="journal article" date="2014" name="BMC Genomics">
        <title>An improved genome release (version Mt4.0) for the model legume Medicago truncatula.</title>
        <authorList>
            <person name="Tang H."/>
            <person name="Krishnakumar V."/>
            <person name="Bidwell S."/>
            <person name="Rosen B."/>
            <person name="Chan A."/>
            <person name="Zhou S."/>
            <person name="Gentzbittel L."/>
            <person name="Childs K.L."/>
            <person name="Yandell M."/>
            <person name="Gundlach H."/>
            <person name="Mayer K.F."/>
            <person name="Schwartz D.C."/>
            <person name="Town C.D."/>
        </authorList>
    </citation>
    <scope>GENOME REANNOTATION</scope>
    <source>
        <strain evidence="4 5">cv. Jemalong A17</strain>
    </source>
</reference>
<dbReference type="Proteomes" id="UP000265566">
    <property type="component" value="Chromosome 8"/>
</dbReference>
<reference evidence="6" key="4">
    <citation type="journal article" date="2018" name="Nat. Plants">
        <title>Whole-genome landscape of Medicago truncatula symbiotic genes.</title>
        <authorList>
            <person name="Pecrix Y."/>
            <person name="Staton S.E."/>
            <person name="Sallet E."/>
            <person name="Lelandais-Briere C."/>
            <person name="Moreau S."/>
            <person name="Carrere S."/>
            <person name="Blein T."/>
            <person name="Jardinaud M.F."/>
            <person name="Latrasse D."/>
            <person name="Zouine M."/>
            <person name="Zahm M."/>
            <person name="Kreplak J."/>
            <person name="Mayjonade B."/>
            <person name="Satge C."/>
            <person name="Perez M."/>
            <person name="Cauet S."/>
            <person name="Marande W."/>
            <person name="Chantry-Darmon C."/>
            <person name="Lopez-Roques C."/>
            <person name="Bouchez O."/>
            <person name="Berard A."/>
            <person name="Debelle F."/>
            <person name="Munos S."/>
            <person name="Bendahmane A."/>
            <person name="Berges H."/>
            <person name="Niebel A."/>
            <person name="Buitink J."/>
            <person name="Frugier F."/>
            <person name="Benhamed M."/>
            <person name="Crespi M."/>
            <person name="Gouzy J."/>
            <person name="Gamas P."/>
        </authorList>
    </citation>
    <scope>NUCLEOTIDE SEQUENCE [LARGE SCALE GENOMIC DNA]</scope>
    <source>
        <strain evidence="6">cv. Jemalong A17</strain>
    </source>
</reference>
<sequence>MFTLSSTTKTNLHQMQTFNTENNNNNNHLHDAVFSPYLNIKEGNFIAKIGESSQTNNPFINHRNSPLHQVEKAEEIGVFGAEKYFNRGEVDTPRPSTKYLPQRKETMAIETRKYQVEYGTPSISSVSTWNSQNALLKSGVRNSIGNSKEKEHAKSVLSSLRLKCSCSDKNSVDINDHASEISFNNKTSKYGAVQGKTTPKKVFNLGLDDDLSVRIRKPSSEILINKDVYFQKQEKLRVGLNNEKNSLASNSRNHLVQMQNPLDGEKTPRKSLEVFGSPNPILINTKRNSLTNDKRLIFPKMEEIDNANYDDDDDDAASDASSDLFEIESLKGKPSNNNFLTRQTSDAASSCLSPNCYAPSEASIEWSVVTASAAVMSDCEDQMSEFTIRSPIRTPLKPKVAKETPRRRPGMLLGCKSHKAVRVSGDAFITYEKQSLSPKISSRNKNNTNSQVARFPGETNYGAKRHGQQHGYTTPPLQASNSPHASKLLYI</sequence>
<dbReference type="GO" id="GO:0016301">
    <property type="term" value="F:kinase activity"/>
    <property type="evidence" value="ECO:0007669"/>
    <property type="project" value="UniProtKB-KW"/>
</dbReference>
<evidence type="ECO:0000256" key="1">
    <source>
        <dbReference type="SAM" id="MobiDB-lite"/>
    </source>
</evidence>
<dbReference type="EnsemblPlants" id="AET02837">
    <property type="protein sequence ID" value="AET02837"/>
    <property type="gene ID" value="MTR_8g055860"/>
</dbReference>
<dbReference type="PaxDb" id="3880-AET02837"/>
<dbReference type="InterPro" id="IPR039615">
    <property type="entry name" value="PKS"/>
</dbReference>
<evidence type="ECO:0000313" key="5">
    <source>
        <dbReference type="Proteomes" id="UP000002051"/>
    </source>
</evidence>
<dbReference type="GO" id="GO:0009638">
    <property type="term" value="P:phototropism"/>
    <property type="evidence" value="ECO:0007669"/>
    <property type="project" value="InterPro"/>
</dbReference>
<dbReference type="Gramene" id="rna47321">
    <property type="protein sequence ID" value="RHN41047.1"/>
    <property type="gene ID" value="gene47321"/>
</dbReference>
<feature type="region of interest" description="Disordered" evidence="1">
    <location>
        <begin position="463"/>
        <end position="491"/>
    </location>
</feature>
<dbReference type="OrthoDB" id="1916150at2759"/>
<reference evidence="3" key="5">
    <citation type="journal article" date="2018" name="Nat. Plants">
        <title>Whole-genome landscape of Medicago truncatula symbiotic genes.</title>
        <authorList>
            <person name="Pecrix Y."/>
            <person name="Gamas P."/>
            <person name="Carrere S."/>
        </authorList>
    </citation>
    <scope>NUCLEOTIDE SEQUENCE</scope>
    <source>
        <tissue evidence="3">Leaves</tissue>
    </source>
</reference>
<keyword evidence="2" id="KW-0808">Transferase</keyword>
<dbReference type="Proteomes" id="UP000002051">
    <property type="component" value="Chromosome 8"/>
</dbReference>
<evidence type="ECO:0000313" key="2">
    <source>
        <dbReference type="EMBL" id="AET02837.1"/>
    </source>
</evidence>
<keyword evidence="2" id="KW-0418">Kinase</keyword>
<evidence type="ECO:0000313" key="4">
    <source>
        <dbReference type="EnsemblPlants" id="AET02837"/>
    </source>
</evidence>
<protein>
    <submittedName>
        <fullName evidence="2">Phytochrome kinase substrate protein, putative</fullName>
    </submittedName>
</protein>
<accession>G7LA55</accession>
<feature type="compositionally biased region" description="Polar residues" evidence="1">
    <location>
        <begin position="470"/>
        <end position="484"/>
    </location>
</feature>
<dbReference type="STRING" id="3880.G7LA55"/>
<dbReference type="AlphaFoldDB" id="G7LA55"/>
<keyword evidence="5" id="KW-1185">Reference proteome</keyword>
<dbReference type="KEGG" id="mtr:11409823"/>
<dbReference type="OMA" id="CKSYKSV"/>